<dbReference type="Pfam" id="PF07714">
    <property type="entry name" value="PK_Tyr_Ser-Thr"/>
    <property type="match status" value="1"/>
</dbReference>
<evidence type="ECO:0000256" key="2">
    <source>
        <dbReference type="ARBA" id="ARBA00022527"/>
    </source>
</evidence>
<dbReference type="CDD" id="cd14066">
    <property type="entry name" value="STKc_IRAK"/>
    <property type="match status" value="1"/>
</dbReference>
<evidence type="ECO:0000256" key="11">
    <source>
        <dbReference type="ARBA" id="ARBA00022989"/>
    </source>
</evidence>
<dbReference type="InterPro" id="IPR008271">
    <property type="entry name" value="Ser/Thr_kinase_AS"/>
</dbReference>
<feature type="domain" description="Protein kinase" evidence="19">
    <location>
        <begin position="321"/>
        <end position="605"/>
    </location>
</feature>
<evidence type="ECO:0000256" key="14">
    <source>
        <dbReference type="ARBA" id="ARBA00023180"/>
    </source>
</evidence>
<evidence type="ECO:0000256" key="13">
    <source>
        <dbReference type="ARBA" id="ARBA00023170"/>
    </source>
</evidence>
<feature type="chain" id="PRO_5001569779" description="Protein kinase domain-containing protein" evidence="18">
    <location>
        <begin position="28"/>
        <end position="620"/>
    </location>
</feature>
<feature type="binding site" evidence="17">
    <location>
        <position position="349"/>
    </location>
    <ligand>
        <name>ATP</name>
        <dbReference type="ChEBI" id="CHEBI:30616"/>
    </ligand>
</feature>
<organism evidence="21">
    <name type="scientific">Eucalyptus grandis</name>
    <name type="common">Flooded gum</name>
    <dbReference type="NCBI Taxonomy" id="71139"/>
    <lineage>
        <taxon>Eukaryota</taxon>
        <taxon>Viridiplantae</taxon>
        <taxon>Streptophyta</taxon>
        <taxon>Embryophyta</taxon>
        <taxon>Tracheophyta</taxon>
        <taxon>Spermatophyta</taxon>
        <taxon>Magnoliopsida</taxon>
        <taxon>eudicotyledons</taxon>
        <taxon>Gunneridae</taxon>
        <taxon>Pentapetalae</taxon>
        <taxon>rosids</taxon>
        <taxon>malvids</taxon>
        <taxon>Myrtales</taxon>
        <taxon>Myrtaceae</taxon>
        <taxon>Myrtoideae</taxon>
        <taxon>Eucalypteae</taxon>
        <taxon>Eucalyptus</taxon>
    </lineage>
</organism>
<dbReference type="Gramene" id="KCW83335">
    <property type="protein sequence ID" value="KCW83335"/>
    <property type="gene ID" value="EUGRSUZ_B00265"/>
</dbReference>
<dbReference type="InterPro" id="IPR011009">
    <property type="entry name" value="Kinase-like_dom_sf"/>
</dbReference>
<dbReference type="GO" id="GO:0016020">
    <property type="term" value="C:membrane"/>
    <property type="evidence" value="ECO:0007669"/>
    <property type="project" value="UniProtKB-SubCell"/>
</dbReference>
<dbReference type="SMART" id="SM00220">
    <property type="entry name" value="S_TKc"/>
    <property type="match status" value="1"/>
</dbReference>
<dbReference type="InterPro" id="IPR000719">
    <property type="entry name" value="Prot_kinase_dom"/>
</dbReference>
<evidence type="ECO:0000256" key="16">
    <source>
        <dbReference type="ARBA" id="ARBA00047951"/>
    </source>
</evidence>
<evidence type="ECO:0000256" key="17">
    <source>
        <dbReference type="PROSITE-ProRule" id="PRU10141"/>
    </source>
</evidence>
<evidence type="ECO:0000256" key="9">
    <source>
        <dbReference type="ARBA" id="ARBA00022777"/>
    </source>
</evidence>
<keyword evidence="9" id="KW-0418">Kinase</keyword>
<comment type="subcellular location">
    <subcellularLocation>
        <location evidence="1">Membrane</location>
        <topology evidence="1">Single-pass membrane protein</topology>
    </subcellularLocation>
</comment>
<evidence type="ECO:0000256" key="5">
    <source>
        <dbReference type="ARBA" id="ARBA00022692"/>
    </source>
</evidence>
<evidence type="ECO:0000256" key="8">
    <source>
        <dbReference type="ARBA" id="ARBA00022741"/>
    </source>
</evidence>
<evidence type="ECO:0008006" key="22">
    <source>
        <dbReference type="Google" id="ProtNLM"/>
    </source>
</evidence>
<dbReference type="Pfam" id="PF01657">
    <property type="entry name" value="Stress-antifung"/>
    <property type="match status" value="2"/>
</dbReference>
<evidence type="ECO:0000256" key="7">
    <source>
        <dbReference type="ARBA" id="ARBA00022737"/>
    </source>
</evidence>
<evidence type="ECO:0000259" key="19">
    <source>
        <dbReference type="PROSITE" id="PS50011"/>
    </source>
</evidence>
<name>A0A059CZF2_EUCGR</name>
<feature type="domain" description="Gnk2-homologous" evidence="20">
    <location>
        <begin position="139"/>
        <end position="245"/>
    </location>
</feature>
<reference evidence="21" key="1">
    <citation type="submission" date="2013-07" db="EMBL/GenBank/DDBJ databases">
        <title>The genome of Eucalyptus grandis.</title>
        <authorList>
            <person name="Schmutz J."/>
            <person name="Hayes R."/>
            <person name="Myburg A."/>
            <person name="Tuskan G."/>
            <person name="Grattapaglia D."/>
            <person name="Rokhsar D.S."/>
        </authorList>
    </citation>
    <scope>NUCLEOTIDE SEQUENCE</scope>
    <source>
        <tissue evidence="21">Leaf extractions</tissue>
    </source>
</reference>
<proteinExistence type="predicted"/>
<keyword evidence="12" id="KW-0472">Membrane</keyword>
<dbReference type="SUPFAM" id="SSF56112">
    <property type="entry name" value="Protein kinase-like (PK-like)"/>
    <property type="match status" value="1"/>
</dbReference>
<dbReference type="Gene3D" id="3.30.200.20">
    <property type="entry name" value="Phosphorylase Kinase, domain 1"/>
    <property type="match status" value="1"/>
</dbReference>
<dbReference type="PROSITE" id="PS00108">
    <property type="entry name" value="PROTEIN_KINASE_ST"/>
    <property type="match status" value="1"/>
</dbReference>
<evidence type="ECO:0000313" key="21">
    <source>
        <dbReference type="EMBL" id="KCW83335.1"/>
    </source>
</evidence>
<dbReference type="FunFam" id="3.30.200.20:FF:000177">
    <property type="entry name" value="Cysteine-rich receptor-like protein kinase 2"/>
    <property type="match status" value="1"/>
</dbReference>
<dbReference type="AlphaFoldDB" id="A0A059CZF2"/>
<dbReference type="GO" id="GO:0004674">
    <property type="term" value="F:protein serine/threonine kinase activity"/>
    <property type="evidence" value="ECO:0000318"/>
    <property type="project" value="GO_Central"/>
</dbReference>
<evidence type="ECO:0000256" key="10">
    <source>
        <dbReference type="ARBA" id="ARBA00022840"/>
    </source>
</evidence>
<keyword evidence="11" id="KW-1133">Transmembrane helix</keyword>
<evidence type="ECO:0000259" key="20">
    <source>
        <dbReference type="PROSITE" id="PS51473"/>
    </source>
</evidence>
<dbReference type="EMBL" id="KK198754">
    <property type="protein sequence ID" value="KCW83335.1"/>
    <property type="molecule type" value="Genomic_DNA"/>
</dbReference>
<keyword evidence="13" id="KW-0675">Receptor</keyword>
<dbReference type="CDD" id="cd23509">
    <property type="entry name" value="Gnk2-like"/>
    <property type="match status" value="2"/>
</dbReference>
<evidence type="ECO:0000256" key="4">
    <source>
        <dbReference type="ARBA" id="ARBA00022679"/>
    </source>
</evidence>
<keyword evidence="3" id="KW-0597">Phosphoprotein</keyword>
<dbReference type="PROSITE" id="PS51473">
    <property type="entry name" value="GNK2"/>
    <property type="match status" value="2"/>
</dbReference>
<dbReference type="GO" id="GO:0005524">
    <property type="term" value="F:ATP binding"/>
    <property type="evidence" value="ECO:0007669"/>
    <property type="project" value="UniProtKB-UniRule"/>
</dbReference>
<dbReference type="Gene3D" id="3.30.430.20">
    <property type="entry name" value="Gnk2 domain, C-X8-C-X2-C motif"/>
    <property type="match status" value="2"/>
</dbReference>
<evidence type="ECO:0000256" key="3">
    <source>
        <dbReference type="ARBA" id="ARBA00022553"/>
    </source>
</evidence>
<dbReference type="FunFam" id="3.30.430.20:FF:000015">
    <property type="entry name" value="Cysteine-rich receptor-like protein kinase 3"/>
    <property type="match status" value="1"/>
</dbReference>
<feature type="signal peptide" evidence="18">
    <location>
        <begin position="1"/>
        <end position="27"/>
    </location>
</feature>
<evidence type="ECO:0000256" key="6">
    <source>
        <dbReference type="ARBA" id="ARBA00022729"/>
    </source>
</evidence>
<evidence type="ECO:0000256" key="18">
    <source>
        <dbReference type="SAM" id="SignalP"/>
    </source>
</evidence>
<keyword evidence="10 17" id="KW-0067">ATP-binding</keyword>
<dbReference type="OMA" id="NHEIPRS"/>
<keyword evidence="2" id="KW-0723">Serine/threonine-protein kinase</keyword>
<dbReference type="Gene3D" id="1.10.510.10">
    <property type="entry name" value="Transferase(Phosphotransferase) domain 1"/>
    <property type="match status" value="1"/>
</dbReference>
<accession>A0A059CZF2</accession>
<dbReference type="InterPro" id="IPR001245">
    <property type="entry name" value="Ser-Thr/Tyr_kinase_cat_dom"/>
</dbReference>
<keyword evidence="4" id="KW-0808">Transferase</keyword>
<sequence length="620" mass="67892">MKSSRAEPSVALPLLALSSFFFSLAVSDSRIAQAGLICENSTGIMAGNSVSNFNTVVREISKSVANQRWSNYSVAKPPPAVYGLAQCHGDLIEAECFLCFAESRLWKLPCFPNFGRLYMDGCFLRYDVYDFYNETVDPTHDMLKCSSNLTVPAERVAELSDRVDRVLRNVSASALRNKGFAVAGEDGVGGVAGVYALAQCWSTLDAGGCRVCLENATSMARSCAPGEEARAMNAGCFLRYSTTKFYNVPVSGGSSRVRITIAITSSAAATTSLVLIGAYIGYKKYSKKKQVQNNLMQLRASKSKFSLYFKYKTLEKATNFFDDSRKLGQGGGGSVYKGILPDGKVVAVKRLVFNTCQWADDFFNEVNLISGIRHKNLMRLLGCSIEGPESLLVYEYFPKRSLDLVLFVNDATPVLTWEERLHIIIGTAEGLAYLHGGCGVKIIHRDIKTSNILLDENLTAKISDFGLARCIALDMSHLSTGIAGTLGYMAPEYLMRGQLTEKADVYAFGVLVLEILSGRKNSVYIRGSSSVLQSVWKHYKSNNLAACIDPALQGKFPILEALNVLQISLLCTQAYMELRPPMSGVVKMLHDKNYVVPQPSQPPFINASVLFDKSSSRSST</sequence>
<feature type="domain" description="Gnk2-homologous" evidence="20">
    <location>
        <begin position="31"/>
        <end position="131"/>
    </location>
</feature>
<evidence type="ECO:0000256" key="1">
    <source>
        <dbReference type="ARBA" id="ARBA00004167"/>
    </source>
</evidence>
<dbReference type="InterPro" id="IPR038408">
    <property type="entry name" value="GNK2_sf"/>
</dbReference>
<keyword evidence="7" id="KW-0677">Repeat</keyword>
<dbReference type="InterPro" id="IPR017441">
    <property type="entry name" value="Protein_kinase_ATP_BS"/>
</dbReference>
<comment type="catalytic activity">
    <reaction evidence="15">
        <text>L-seryl-[protein] + ATP = O-phospho-L-seryl-[protein] + ADP + H(+)</text>
        <dbReference type="Rhea" id="RHEA:17989"/>
        <dbReference type="Rhea" id="RHEA-COMP:9863"/>
        <dbReference type="Rhea" id="RHEA-COMP:11604"/>
        <dbReference type="ChEBI" id="CHEBI:15378"/>
        <dbReference type="ChEBI" id="CHEBI:29999"/>
        <dbReference type="ChEBI" id="CHEBI:30616"/>
        <dbReference type="ChEBI" id="CHEBI:83421"/>
        <dbReference type="ChEBI" id="CHEBI:456216"/>
    </reaction>
</comment>
<keyword evidence="14" id="KW-0325">Glycoprotein</keyword>
<dbReference type="InParanoid" id="A0A059CZF2"/>
<dbReference type="FunFam" id="1.10.510.10:FF:000336">
    <property type="entry name" value="Cysteine-rich receptor-like protein kinase 2"/>
    <property type="match status" value="1"/>
</dbReference>
<dbReference type="PANTHER" id="PTHR47973">
    <property type="entry name" value="CYSTEINE-RICH RECEPTOR-LIKE PROTEIN KINASE 3"/>
    <property type="match status" value="1"/>
</dbReference>
<comment type="catalytic activity">
    <reaction evidence="16">
        <text>L-threonyl-[protein] + ATP = O-phospho-L-threonyl-[protein] + ADP + H(+)</text>
        <dbReference type="Rhea" id="RHEA:46608"/>
        <dbReference type="Rhea" id="RHEA-COMP:11060"/>
        <dbReference type="Rhea" id="RHEA-COMP:11605"/>
        <dbReference type="ChEBI" id="CHEBI:15378"/>
        <dbReference type="ChEBI" id="CHEBI:30013"/>
        <dbReference type="ChEBI" id="CHEBI:30616"/>
        <dbReference type="ChEBI" id="CHEBI:61977"/>
        <dbReference type="ChEBI" id="CHEBI:456216"/>
    </reaction>
</comment>
<evidence type="ECO:0000256" key="12">
    <source>
        <dbReference type="ARBA" id="ARBA00023136"/>
    </source>
</evidence>
<keyword evidence="5" id="KW-0812">Transmembrane</keyword>
<protein>
    <recommendedName>
        <fullName evidence="22">Protein kinase domain-containing protein</fullName>
    </recommendedName>
</protein>
<dbReference type="InterPro" id="IPR002902">
    <property type="entry name" value="GNK2"/>
</dbReference>
<keyword evidence="8 17" id="KW-0547">Nucleotide-binding</keyword>
<dbReference type="InterPro" id="IPR052059">
    <property type="entry name" value="CR_Ser/Thr_kinase"/>
</dbReference>
<keyword evidence="6 18" id="KW-0732">Signal</keyword>
<dbReference type="PROSITE" id="PS50011">
    <property type="entry name" value="PROTEIN_KINASE_DOM"/>
    <property type="match status" value="1"/>
</dbReference>
<evidence type="ECO:0000256" key="15">
    <source>
        <dbReference type="ARBA" id="ARBA00047558"/>
    </source>
</evidence>
<dbReference type="PROSITE" id="PS00107">
    <property type="entry name" value="PROTEIN_KINASE_ATP"/>
    <property type="match status" value="1"/>
</dbReference>
<gene>
    <name evidence="21" type="ORF">EUGRSUZ_B00265</name>
</gene>